<keyword evidence="2" id="KW-1133">Transmembrane helix</keyword>
<evidence type="ECO:0000256" key="1">
    <source>
        <dbReference type="SAM" id="MobiDB-lite"/>
    </source>
</evidence>
<dbReference type="InterPro" id="IPR027417">
    <property type="entry name" value="P-loop_NTPase"/>
</dbReference>
<dbReference type="PANTHER" id="PTHR32175:SF9">
    <property type="entry name" value="OS01G0784600 PROTEIN"/>
    <property type="match status" value="1"/>
</dbReference>
<dbReference type="EMBL" id="BQKI01000072">
    <property type="protein sequence ID" value="GJN16271.1"/>
    <property type="molecule type" value="Genomic_DNA"/>
</dbReference>
<dbReference type="EMBL" id="BQKI01000072">
    <property type="protein sequence ID" value="GJN16340.1"/>
    <property type="molecule type" value="Genomic_DNA"/>
</dbReference>
<dbReference type="Gene3D" id="3.40.50.300">
    <property type="entry name" value="P-loop containing nucleotide triphosphate hydrolases"/>
    <property type="match status" value="1"/>
</dbReference>
<keyword evidence="5" id="KW-1185">Reference proteome</keyword>
<evidence type="ECO:0008006" key="6">
    <source>
        <dbReference type="Google" id="ProtNLM"/>
    </source>
</evidence>
<keyword evidence="2" id="KW-0472">Membrane</keyword>
<evidence type="ECO:0000313" key="4">
    <source>
        <dbReference type="EMBL" id="GJN16340.1"/>
    </source>
</evidence>
<name>A0AAV5E1B2_ELECO</name>
<gene>
    <name evidence="3" type="primary">gb03238</name>
    <name evidence="4" type="synonym">gb03318</name>
    <name evidence="3" type="ORF">PR202_gb03238</name>
    <name evidence="4" type="ORF">PR202_gb03318</name>
</gene>
<proteinExistence type="predicted"/>
<feature type="region of interest" description="Disordered" evidence="1">
    <location>
        <begin position="1"/>
        <end position="30"/>
    </location>
</feature>
<sequence length="298" mass="33865">MEEPGRDKGSKVAADIEDPNPGNRDTTTVSTKSARGYPLALWIAILGLIMLVGMYIFSLSLQQNGMIFGLMQTNMIEKEREKPCHNPRISDTEIPYVHYPTPNTYDRKECACTAVRFFAILSMQRSGSGWFETLLNSHENISSNGEIFSVKVRRSNVSTITKTLDKLYNLDWYSSAAKNECTAAVGLKWMLNQADVLARYKPTIDKKLLISELKRSDKLAADSLTNFKNIRHIVLYYEDVVRNHTKLIDVLDFLNLPKTKLSSRHVKIHTKRLCDHIENWADVNSTLKGTPYQSFLNG</sequence>
<organism evidence="3 5">
    <name type="scientific">Eleusine coracana subsp. coracana</name>
    <dbReference type="NCBI Taxonomy" id="191504"/>
    <lineage>
        <taxon>Eukaryota</taxon>
        <taxon>Viridiplantae</taxon>
        <taxon>Streptophyta</taxon>
        <taxon>Embryophyta</taxon>
        <taxon>Tracheophyta</taxon>
        <taxon>Spermatophyta</taxon>
        <taxon>Magnoliopsida</taxon>
        <taxon>Liliopsida</taxon>
        <taxon>Poales</taxon>
        <taxon>Poaceae</taxon>
        <taxon>PACMAD clade</taxon>
        <taxon>Chloridoideae</taxon>
        <taxon>Cynodonteae</taxon>
        <taxon>Eleusininae</taxon>
        <taxon>Eleusine</taxon>
    </lineage>
</organism>
<protein>
    <recommendedName>
        <fullName evidence="6">Sulfotransferase</fullName>
    </recommendedName>
</protein>
<accession>A0AAV5E1B2</accession>
<dbReference type="SUPFAM" id="SSF52540">
    <property type="entry name" value="P-loop containing nucleoside triphosphate hydrolases"/>
    <property type="match status" value="1"/>
</dbReference>
<feature type="compositionally biased region" description="Basic and acidic residues" evidence="1">
    <location>
        <begin position="1"/>
        <end position="10"/>
    </location>
</feature>
<evidence type="ECO:0000256" key="2">
    <source>
        <dbReference type="SAM" id="Phobius"/>
    </source>
</evidence>
<evidence type="ECO:0000313" key="3">
    <source>
        <dbReference type="EMBL" id="GJN16271.1"/>
    </source>
</evidence>
<dbReference type="PANTHER" id="PTHR32175">
    <property type="entry name" value="PROTEIN, PUTATIVE, EXPRESSED-RELATED"/>
    <property type="match status" value="1"/>
</dbReference>
<evidence type="ECO:0000313" key="5">
    <source>
        <dbReference type="Proteomes" id="UP001054889"/>
    </source>
</evidence>
<reference evidence="3" key="1">
    <citation type="journal article" date="2018" name="DNA Res.">
        <title>Multiple hybrid de novo genome assembly of finger millet, an orphan allotetraploid crop.</title>
        <authorList>
            <person name="Hatakeyama M."/>
            <person name="Aluri S."/>
            <person name="Balachadran M.T."/>
            <person name="Sivarajan S.R."/>
            <person name="Patrignani A."/>
            <person name="Gruter S."/>
            <person name="Poveda L."/>
            <person name="Shimizu-Inatsugi R."/>
            <person name="Baeten J."/>
            <person name="Francoijs K.J."/>
            <person name="Nataraja K.N."/>
            <person name="Reddy Y.A.N."/>
            <person name="Phadnis S."/>
            <person name="Ravikumar R.L."/>
            <person name="Schlapbach R."/>
            <person name="Sreeman S.M."/>
            <person name="Shimizu K.K."/>
        </authorList>
    </citation>
    <scope>NUCLEOTIDE SEQUENCE</scope>
</reference>
<comment type="caution">
    <text evidence="3">The sequence shown here is derived from an EMBL/GenBank/DDBJ whole genome shotgun (WGS) entry which is preliminary data.</text>
</comment>
<keyword evidence="2" id="KW-0812">Transmembrane</keyword>
<dbReference type="Proteomes" id="UP001054889">
    <property type="component" value="Unassembled WGS sequence"/>
</dbReference>
<dbReference type="InterPro" id="IPR052796">
    <property type="entry name" value="Nod_factor_sulfotransferase"/>
</dbReference>
<dbReference type="AlphaFoldDB" id="A0AAV5E1B2"/>
<reference evidence="3" key="2">
    <citation type="submission" date="2021-12" db="EMBL/GenBank/DDBJ databases">
        <title>Resequencing data analysis of finger millet.</title>
        <authorList>
            <person name="Hatakeyama M."/>
            <person name="Aluri S."/>
            <person name="Balachadran M.T."/>
            <person name="Sivarajan S.R."/>
            <person name="Poveda L."/>
            <person name="Shimizu-Inatsugi R."/>
            <person name="Schlapbach R."/>
            <person name="Sreeman S.M."/>
            <person name="Shimizu K.K."/>
        </authorList>
    </citation>
    <scope>NUCLEOTIDE SEQUENCE</scope>
</reference>
<feature type="transmembrane region" description="Helical" evidence="2">
    <location>
        <begin position="39"/>
        <end position="61"/>
    </location>
</feature>